<dbReference type="PANTHER" id="PTHR33620:SF1">
    <property type="entry name" value="UREASE ACCESSORY PROTEIN F"/>
    <property type="match status" value="1"/>
</dbReference>
<dbReference type="Proteomes" id="UP001348641">
    <property type="component" value="Unassembled WGS sequence"/>
</dbReference>
<accession>A0ABU7L0X1</accession>
<name>A0ABU7L0X1_9ACTN</name>
<reference evidence="3 4" key="1">
    <citation type="submission" date="2023-07" db="EMBL/GenBank/DDBJ databases">
        <authorList>
            <person name="Girao M."/>
            <person name="Carvalho M.F."/>
        </authorList>
    </citation>
    <scope>NUCLEOTIDE SEQUENCE [LARGE SCALE GENOMIC DNA]</scope>
    <source>
        <strain evidence="3 4">66/93</strain>
    </source>
</reference>
<evidence type="ECO:0000313" key="3">
    <source>
        <dbReference type="EMBL" id="MEE2054982.1"/>
    </source>
</evidence>
<comment type="caution">
    <text evidence="3">The sequence shown here is derived from an EMBL/GenBank/DDBJ whole genome shotgun (WGS) entry which is preliminary data.</text>
</comment>
<evidence type="ECO:0000256" key="1">
    <source>
        <dbReference type="ARBA" id="ARBA00022988"/>
    </source>
</evidence>
<dbReference type="Pfam" id="PF01730">
    <property type="entry name" value="UreF"/>
    <property type="match status" value="1"/>
</dbReference>
<sequence>MTSGLGSLLLADARLPVGGHTYSAGLEPALIAGMPAELIPAYMTARLRTVGLVEAAASVLAHRAAGGDGGAPVDPRALEAVHEELLARSPSDPLREVSGMLGRGLVRLAARLRPDHPAVAALSALGRAPQRPVALGVVAAAIGAGEAETARVSLYDDAQTVASAALKLAPVDPVDAAGWVLSTGDVMTSVVAEALAVRDAVDLPAPTAPQIEGWSLEHRNKTRRIFIA</sequence>
<keyword evidence="2" id="KW-0143">Chaperone</keyword>
<protein>
    <submittedName>
        <fullName evidence="3">Urease accessory UreF family protein</fullName>
    </submittedName>
</protein>
<dbReference type="RefSeq" id="WP_330161785.1">
    <property type="nucleotide sequence ID" value="NZ_JAUUCC010000140.1"/>
</dbReference>
<dbReference type="Gene3D" id="1.10.4190.10">
    <property type="entry name" value="Urease accessory protein UreF"/>
    <property type="match status" value="1"/>
</dbReference>
<organism evidence="3 4">
    <name type="scientific">Nocardiopsis tropica</name>
    <dbReference type="NCBI Taxonomy" id="109330"/>
    <lineage>
        <taxon>Bacteria</taxon>
        <taxon>Bacillati</taxon>
        <taxon>Actinomycetota</taxon>
        <taxon>Actinomycetes</taxon>
        <taxon>Streptosporangiales</taxon>
        <taxon>Nocardiopsidaceae</taxon>
        <taxon>Nocardiopsis</taxon>
    </lineage>
</organism>
<keyword evidence="1" id="KW-0996">Nickel insertion</keyword>
<dbReference type="EMBL" id="JAUUCC010000140">
    <property type="protein sequence ID" value="MEE2054982.1"/>
    <property type="molecule type" value="Genomic_DNA"/>
</dbReference>
<dbReference type="InterPro" id="IPR038277">
    <property type="entry name" value="UreF_sf"/>
</dbReference>
<evidence type="ECO:0000256" key="2">
    <source>
        <dbReference type="ARBA" id="ARBA00023186"/>
    </source>
</evidence>
<evidence type="ECO:0000313" key="4">
    <source>
        <dbReference type="Proteomes" id="UP001348641"/>
    </source>
</evidence>
<dbReference type="InterPro" id="IPR002639">
    <property type="entry name" value="UreF"/>
</dbReference>
<proteinExistence type="predicted"/>
<dbReference type="PANTHER" id="PTHR33620">
    <property type="entry name" value="UREASE ACCESSORY PROTEIN F"/>
    <property type="match status" value="1"/>
</dbReference>
<gene>
    <name evidence="3" type="ORF">Q8A49_31235</name>
</gene>